<organism evidence="1 2">
    <name type="scientific">Cryptococcus deneoformans (strain JEC21 / ATCC MYA-565)</name>
    <name type="common">Cryptococcus neoformans var. neoformans serotype D</name>
    <dbReference type="NCBI Taxonomy" id="214684"/>
    <lineage>
        <taxon>Eukaryota</taxon>
        <taxon>Fungi</taxon>
        <taxon>Dikarya</taxon>
        <taxon>Basidiomycota</taxon>
        <taxon>Agaricomycotina</taxon>
        <taxon>Tremellomycetes</taxon>
        <taxon>Tremellales</taxon>
        <taxon>Cryptococcaceae</taxon>
        <taxon>Cryptococcus</taxon>
        <taxon>Cryptococcus neoformans species complex</taxon>
    </lineage>
</organism>
<name>Q5KIF2_CRYD1</name>
<dbReference type="AlphaFoldDB" id="Q5KIF2"/>
<evidence type="ECO:0000313" key="1">
    <source>
        <dbReference type="EMBL" id="AAW42873.2"/>
    </source>
</evidence>
<dbReference type="EMBL" id="AE017344">
    <property type="protein sequence ID" value="AAW42873.2"/>
    <property type="molecule type" value="Genomic_DNA"/>
</dbReference>
<dbReference type="HOGENOM" id="CLU_174951_0_0_1"/>
<evidence type="ECO:0000313" key="2">
    <source>
        <dbReference type="Proteomes" id="UP000002149"/>
    </source>
</evidence>
<dbReference type="InParanoid" id="Q5KIF2"/>
<gene>
    <name evidence="1" type="ordered locus">CND03180</name>
</gene>
<dbReference type="PaxDb" id="214684-Q5KIF2"/>
<keyword evidence="2" id="KW-1185">Reference proteome</keyword>
<dbReference type="OrthoDB" id="2588189at2759"/>
<dbReference type="Gene3D" id="2.60.120.260">
    <property type="entry name" value="Galactose-binding domain-like"/>
    <property type="match status" value="1"/>
</dbReference>
<accession>Q5KIF2</accession>
<dbReference type="RefSeq" id="XP_024512647.1">
    <property type="nucleotide sequence ID" value="XM_024657022.1"/>
</dbReference>
<dbReference type="GeneID" id="3257035"/>
<proteinExistence type="predicted"/>
<dbReference type="Proteomes" id="UP000002149">
    <property type="component" value="Chromosome 4"/>
</dbReference>
<protein>
    <submittedName>
        <fullName evidence="1">Uncharacterized protein</fullName>
    </submittedName>
</protein>
<dbReference type="KEGG" id="cne:CND03180"/>
<reference evidence="1 2" key="1">
    <citation type="journal article" date="2005" name="Science">
        <title>The genome of the basidiomycetous yeast and human pathogen Cryptococcus neoformans.</title>
        <authorList>
            <person name="Loftus B.J."/>
            <person name="Fung E."/>
            <person name="Roncaglia P."/>
            <person name="Rowley D."/>
            <person name="Amedeo P."/>
            <person name="Bruno D."/>
            <person name="Vamathevan J."/>
            <person name="Miranda M."/>
            <person name="Anderson I.J."/>
            <person name="Fraser J.A."/>
            <person name="Allen J.E."/>
            <person name="Bosdet I.E."/>
            <person name="Brent M.R."/>
            <person name="Chiu R."/>
            <person name="Doering T.L."/>
            <person name="Donlin M.J."/>
            <person name="D'Souza C.A."/>
            <person name="Fox D.S."/>
            <person name="Grinberg V."/>
            <person name="Fu J."/>
            <person name="Fukushima M."/>
            <person name="Haas B.J."/>
            <person name="Huang J.C."/>
            <person name="Janbon G."/>
            <person name="Jones S.J."/>
            <person name="Koo H.L."/>
            <person name="Krzywinski M.I."/>
            <person name="Kwon-Chung J.K."/>
            <person name="Lengeler K.B."/>
            <person name="Maiti R."/>
            <person name="Marra M.A."/>
            <person name="Marra R.E."/>
            <person name="Mathewson C.A."/>
            <person name="Mitchell T.G."/>
            <person name="Pertea M."/>
            <person name="Riggs F.R."/>
            <person name="Salzberg S.L."/>
            <person name="Schein J.E."/>
            <person name="Shvartsbeyn A."/>
            <person name="Shin H."/>
            <person name="Shumway M."/>
            <person name="Specht C.A."/>
            <person name="Suh B.B."/>
            <person name="Tenney A."/>
            <person name="Utterback T.R."/>
            <person name="Wickes B.L."/>
            <person name="Wortman J.R."/>
            <person name="Wye N.H."/>
            <person name="Kronstad J.W."/>
            <person name="Lodge J.K."/>
            <person name="Heitman J."/>
            <person name="Davis R.W."/>
            <person name="Fraser C.M."/>
            <person name="Hyman R.W."/>
        </authorList>
    </citation>
    <scope>NUCLEOTIDE SEQUENCE [LARGE SCALE GENOMIC DNA]</scope>
    <source>
        <strain evidence="2">JEC21 / ATCC MYA-565</strain>
    </source>
</reference>
<sequence length="108" mass="11973">MSPRYYTVDDSQWSTPALSLSPGWNMLRVNGSDEYINQTEVDSMRPLLEIFWNNSISWTTTLGSWTSIYFNGTSISAFGLAGPNQGKFTAVLDGEAMGSYTAQQDNVD</sequence>
<dbReference type="VEuPathDB" id="FungiDB:CND03180"/>